<dbReference type="Proteomes" id="UP001150925">
    <property type="component" value="Unassembled WGS sequence"/>
</dbReference>
<gene>
    <name evidence="14" type="ORF">IWQ62_004881</name>
</gene>
<keyword evidence="9" id="KW-0249">Electron transport</keyword>
<evidence type="ECO:0000256" key="3">
    <source>
        <dbReference type="ARBA" id="ARBA00009960"/>
    </source>
</evidence>
<comment type="function">
    <text evidence="1">Accessory subunit of the mitochondrial membrane respiratory chain NADH dehydrogenase (Complex I), that is believed not to be involved in catalysis. Complex I functions in the transfer of electrons from NADH to the respiratory chain. The immediate electron acceptor for the enzyme is believed to be ubiquinone.</text>
</comment>
<evidence type="ECO:0000313" key="15">
    <source>
        <dbReference type="Proteomes" id="UP001150925"/>
    </source>
</evidence>
<evidence type="ECO:0000256" key="10">
    <source>
        <dbReference type="ARBA" id="ARBA00022989"/>
    </source>
</evidence>
<evidence type="ECO:0000256" key="5">
    <source>
        <dbReference type="ARBA" id="ARBA00022448"/>
    </source>
</evidence>
<keyword evidence="11" id="KW-0496">Mitochondrion</keyword>
<sequence length="86" mass="9804">MPVPFEAIIPFGIIAGLMSVTGYGVMAAHRLSNDGKPRRHGITDWDVQMMERDMRLTGTKRDQSDNPVAPAEFKTNSVWRIYERIR</sequence>
<dbReference type="OrthoDB" id="1920692at2759"/>
<evidence type="ECO:0000256" key="4">
    <source>
        <dbReference type="ARBA" id="ARBA00016392"/>
    </source>
</evidence>
<evidence type="ECO:0000256" key="9">
    <source>
        <dbReference type="ARBA" id="ARBA00022982"/>
    </source>
</evidence>
<dbReference type="PANTHER" id="PTHR17098">
    <property type="entry name" value="NADH-UBIQUINONE OXIDOREDUCTASE MWFE SUBUNIT"/>
    <property type="match status" value="1"/>
</dbReference>
<keyword evidence="10 13" id="KW-1133">Transmembrane helix</keyword>
<keyword evidence="6" id="KW-0679">Respiratory chain</keyword>
<keyword evidence="7 13" id="KW-0812">Transmembrane</keyword>
<comment type="subcellular location">
    <subcellularLocation>
        <location evidence="2">Mitochondrion inner membrane</location>
        <topology evidence="2">Single-pass membrane protein</topology>
        <orientation evidence="2">Matrix side</orientation>
    </subcellularLocation>
</comment>
<evidence type="ECO:0000256" key="8">
    <source>
        <dbReference type="ARBA" id="ARBA00022792"/>
    </source>
</evidence>
<feature type="transmembrane region" description="Helical" evidence="13">
    <location>
        <begin position="7"/>
        <end position="29"/>
    </location>
</feature>
<keyword evidence="5" id="KW-0813">Transport</keyword>
<organism evidence="14 15">
    <name type="scientific">Dispira parvispora</name>
    <dbReference type="NCBI Taxonomy" id="1520584"/>
    <lineage>
        <taxon>Eukaryota</taxon>
        <taxon>Fungi</taxon>
        <taxon>Fungi incertae sedis</taxon>
        <taxon>Zoopagomycota</taxon>
        <taxon>Kickxellomycotina</taxon>
        <taxon>Dimargaritomycetes</taxon>
        <taxon>Dimargaritales</taxon>
        <taxon>Dimargaritaceae</taxon>
        <taxon>Dispira</taxon>
    </lineage>
</organism>
<evidence type="ECO:0000313" key="14">
    <source>
        <dbReference type="EMBL" id="KAJ1958537.1"/>
    </source>
</evidence>
<dbReference type="GO" id="GO:0005743">
    <property type="term" value="C:mitochondrial inner membrane"/>
    <property type="evidence" value="ECO:0007669"/>
    <property type="project" value="UniProtKB-SubCell"/>
</dbReference>
<dbReference type="InterPro" id="IPR017384">
    <property type="entry name" value="NADH_Ub_cplx-1_asu_su-1"/>
</dbReference>
<keyword evidence="8" id="KW-0999">Mitochondrion inner membrane</keyword>
<evidence type="ECO:0000256" key="11">
    <source>
        <dbReference type="ARBA" id="ARBA00023128"/>
    </source>
</evidence>
<evidence type="ECO:0000256" key="13">
    <source>
        <dbReference type="SAM" id="Phobius"/>
    </source>
</evidence>
<evidence type="ECO:0000256" key="2">
    <source>
        <dbReference type="ARBA" id="ARBA00004298"/>
    </source>
</evidence>
<dbReference type="Pfam" id="PF15879">
    <property type="entry name" value="MWFE"/>
    <property type="match status" value="1"/>
</dbReference>
<accession>A0A9W8ARH7</accession>
<dbReference type="AlphaFoldDB" id="A0A9W8ARH7"/>
<name>A0A9W8ARH7_9FUNG</name>
<protein>
    <recommendedName>
        <fullName evidence="4">NADH dehydrogenase [ubiquinone] 1 alpha subcomplex subunit 1</fullName>
    </recommendedName>
</protein>
<evidence type="ECO:0000256" key="6">
    <source>
        <dbReference type="ARBA" id="ARBA00022660"/>
    </source>
</evidence>
<dbReference type="EMBL" id="JANBPY010001777">
    <property type="protein sequence ID" value="KAJ1958537.1"/>
    <property type="molecule type" value="Genomic_DNA"/>
</dbReference>
<keyword evidence="12 13" id="KW-0472">Membrane</keyword>
<evidence type="ECO:0000256" key="1">
    <source>
        <dbReference type="ARBA" id="ARBA00003195"/>
    </source>
</evidence>
<proteinExistence type="inferred from homology"/>
<comment type="caution">
    <text evidence="14">The sequence shown here is derived from an EMBL/GenBank/DDBJ whole genome shotgun (WGS) entry which is preliminary data.</text>
</comment>
<comment type="similarity">
    <text evidence="3">Belongs to the complex I NDUFA1 subunit family.</text>
</comment>
<reference evidence="14" key="1">
    <citation type="submission" date="2022-07" db="EMBL/GenBank/DDBJ databases">
        <title>Phylogenomic reconstructions and comparative analyses of Kickxellomycotina fungi.</title>
        <authorList>
            <person name="Reynolds N.K."/>
            <person name="Stajich J.E."/>
            <person name="Barry K."/>
            <person name="Grigoriev I.V."/>
            <person name="Crous P."/>
            <person name="Smith M.E."/>
        </authorList>
    </citation>
    <scope>NUCLEOTIDE SEQUENCE</scope>
    <source>
        <strain evidence="14">RSA 1196</strain>
    </source>
</reference>
<evidence type="ECO:0000256" key="12">
    <source>
        <dbReference type="ARBA" id="ARBA00023136"/>
    </source>
</evidence>
<dbReference type="PANTHER" id="PTHR17098:SF2">
    <property type="entry name" value="NADH DEHYDROGENASE [UBIQUINONE] 1 ALPHA SUBCOMPLEX SUBUNIT 1"/>
    <property type="match status" value="1"/>
</dbReference>
<evidence type="ECO:0000256" key="7">
    <source>
        <dbReference type="ARBA" id="ARBA00022692"/>
    </source>
</evidence>
<keyword evidence="15" id="KW-1185">Reference proteome</keyword>